<dbReference type="AlphaFoldDB" id="A0AAE4B497"/>
<proteinExistence type="predicted"/>
<accession>A0AAE4B497</accession>
<feature type="compositionally biased region" description="Basic and acidic residues" evidence="1">
    <location>
        <begin position="21"/>
        <end position="33"/>
    </location>
</feature>
<comment type="caution">
    <text evidence="2">The sequence shown here is derived from an EMBL/GenBank/DDBJ whole genome shotgun (WGS) entry which is preliminary data.</text>
</comment>
<dbReference type="Proteomes" id="UP001240236">
    <property type="component" value="Unassembled WGS sequence"/>
</dbReference>
<dbReference type="InterPro" id="IPR029063">
    <property type="entry name" value="SAM-dependent_MTases_sf"/>
</dbReference>
<protein>
    <submittedName>
        <fullName evidence="2">Uncharacterized protein</fullName>
    </submittedName>
</protein>
<keyword evidence="3" id="KW-1185">Reference proteome</keyword>
<organism evidence="2 3">
    <name type="scientific">Catenuloplanes indicus</name>
    <dbReference type="NCBI Taxonomy" id="137267"/>
    <lineage>
        <taxon>Bacteria</taxon>
        <taxon>Bacillati</taxon>
        <taxon>Actinomycetota</taxon>
        <taxon>Actinomycetes</taxon>
        <taxon>Micromonosporales</taxon>
        <taxon>Micromonosporaceae</taxon>
        <taxon>Catenuloplanes</taxon>
    </lineage>
</organism>
<dbReference type="EMBL" id="JAUSUZ010000001">
    <property type="protein sequence ID" value="MDQ0371118.1"/>
    <property type="molecule type" value="Genomic_DNA"/>
</dbReference>
<evidence type="ECO:0000313" key="3">
    <source>
        <dbReference type="Proteomes" id="UP001240236"/>
    </source>
</evidence>
<reference evidence="2 3" key="1">
    <citation type="submission" date="2023-07" db="EMBL/GenBank/DDBJ databases">
        <title>Sequencing the genomes of 1000 actinobacteria strains.</title>
        <authorList>
            <person name="Klenk H.-P."/>
        </authorList>
    </citation>
    <scope>NUCLEOTIDE SEQUENCE [LARGE SCALE GENOMIC DNA]</scope>
    <source>
        <strain evidence="2 3">DSM 44709</strain>
    </source>
</reference>
<evidence type="ECO:0000313" key="2">
    <source>
        <dbReference type="EMBL" id="MDQ0371118.1"/>
    </source>
</evidence>
<feature type="region of interest" description="Disordered" evidence="1">
    <location>
        <begin position="1"/>
        <end position="39"/>
    </location>
</feature>
<evidence type="ECO:0000256" key="1">
    <source>
        <dbReference type="SAM" id="MobiDB-lite"/>
    </source>
</evidence>
<gene>
    <name evidence="2" type="ORF">J2S42_007787</name>
</gene>
<sequence length="39" mass="4246">MTDGFGAGVAHPARRHHHWLGGKDHFTADRHSGDPVARS</sequence>
<name>A0AAE4B497_9ACTN</name>
<dbReference type="Gene3D" id="3.40.50.150">
    <property type="entry name" value="Vaccinia Virus protein VP39"/>
    <property type="match status" value="1"/>
</dbReference>